<evidence type="ECO:0000256" key="4">
    <source>
        <dbReference type="PIRSR" id="PIRSR000105-1"/>
    </source>
</evidence>
<evidence type="ECO:0000313" key="7">
    <source>
        <dbReference type="EMBL" id="OLN21473.1"/>
    </source>
</evidence>
<reference evidence="7 8" key="1">
    <citation type="submission" date="2016-12" db="EMBL/GenBank/DDBJ databases">
        <title>Domibacillus antri genome sequencing.</title>
        <authorList>
            <person name="Verma A."/>
            <person name="Krishnamurthi S."/>
        </authorList>
    </citation>
    <scope>NUCLEOTIDE SEQUENCE [LARGE SCALE GENOMIC DNA]</scope>
    <source>
        <strain evidence="7 8">XD80</strain>
    </source>
</reference>
<dbReference type="Pfam" id="PF02737">
    <property type="entry name" value="3HCDH_N"/>
    <property type="match status" value="1"/>
</dbReference>
<dbReference type="InterPro" id="IPR006108">
    <property type="entry name" value="3HC_DH_C"/>
</dbReference>
<dbReference type="Pfam" id="PF00725">
    <property type="entry name" value="3HCDH"/>
    <property type="match status" value="1"/>
</dbReference>
<dbReference type="GO" id="GO:0006635">
    <property type="term" value="P:fatty acid beta-oxidation"/>
    <property type="evidence" value="ECO:0007669"/>
    <property type="project" value="TreeGrafter"/>
</dbReference>
<dbReference type="InterPro" id="IPR013328">
    <property type="entry name" value="6PGD_dom2"/>
</dbReference>
<comment type="pathway">
    <text evidence="1">Lipid metabolism; butanoate metabolism.</text>
</comment>
<dbReference type="Gene3D" id="3.40.50.720">
    <property type="entry name" value="NAD(P)-binding Rossmann-like Domain"/>
    <property type="match status" value="1"/>
</dbReference>
<gene>
    <name evidence="7" type="ORF">BTO30_14760</name>
</gene>
<feature type="domain" description="3-hydroxyacyl-CoA dehydrogenase NAD binding" evidence="6">
    <location>
        <begin position="1"/>
        <end position="170"/>
    </location>
</feature>
<evidence type="ECO:0000259" key="5">
    <source>
        <dbReference type="Pfam" id="PF00725"/>
    </source>
</evidence>
<comment type="similarity">
    <text evidence="2">Belongs to the 3-hydroxyacyl-CoA dehydrogenase family.</text>
</comment>
<feature type="site" description="Important for catalytic activity" evidence="4">
    <location>
        <position position="127"/>
    </location>
</feature>
<dbReference type="GO" id="GO:0070403">
    <property type="term" value="F:NAD+ binding"/>
    <property type="evidence" value="ECO:0007669"/>
    <property type="project" value="InterPro"/>
</dbReference>
<dbReference type="EMBL" id="MSDU01000047">
    <property type="protein sequence ID" value="OLN21473.1"/>
    <property type="molecule type" value="Genomic_DNA"/>
</dbReference>
<feature type="domain" description="3-hydroxyacyl-CoA dehydrogenase C-terminal" evidence="5">
    <location>
        <begin position="173"/>
        <end position="270"/>
    </location>
</feature>
<evidence type="ECO:0000259" key="6">
    <source>
        <dbReference type="Pfam" id="PF02737"/>
    </source>
</evidence>
<dbReference type="PANTHER" id="PTHR48075:SF5">
    <property type="entry name" value="3-HYDROXYBUTYRYL-COA DEHYDROGENASE"/>
    <property type="match status" value="1"/>
</dbReference>
<evidence type="ECO:0000256" key="1">
    <source>
        <dbReference type="ARBA" id="ARBA00005086"/>
    </source>
</evidence>
<dbReference type="SUPFAM" id="SSF48179">
    <property type="entry name" value="6-phosphogluconate dehydrogenase C-terminal domain-like"/>
    <property type="match status" value="1"/>
</dbReference>
<name>A0A1Q8Q295_9BACI</name>
<dbReference type="AlphaFoldDB" id="A0A1Q8Q295"/>
<keyword evidence="3" id="KW-0560">Oxidoreductase</keyword>
<dbReference type="GO" id="GO:0008691">
    <property type="term" value="F:3-hydroxybutyryl-CoA dehydrogenase activity"/>
    <property type="evidence" value="ECO:0007669"/>
    <property type="project" value="TreeGrafter"/>
</dbReference>
<dbReference type="PANTHER" id="PTHR48075">
    <property type="entry name" value="3-HYDROXYACYL-COA DEHYDROGENASE FAMILY PROTEIN"/>
    <property type="match status" value="1"/>
</dbReference>
<sequence>MGAGIAQVLAVCGYNVILFDVKEEIVSSSITGIHRRLDRLSEKNKLTVEQAELAKKRLRPVTALSEMKNCQFVIEAAPEKIEIKKEIFMELDKHCIEEAILATNTSSFSVTEIGSITKRPEKVAGLHFFNPVPLMPLVEVIKGERTSGNTMRKLTELGREIGKIPVSCSDTPGFIVNRIARPFYNEALKIRNERTASAEQIDRIMKKAGGFKMGPFELQDLIGIDINFSTTVSVHEGFYGDSRFRPNYSQQRKVQAGQLGRKSGRGFYSYES</sequence>
<dbReference type="PIRSF" id="PIRSF000105">
    <property type="entry name" value="HCDH"/>
    <property type="match status" value="1"/>
</dbReference>
<dbReference type="Proteomes" id="UP000185568">
    <property type="component" value="Unassembled WGS sequence"/>
</dbReference>
<accession>A0A1Q8Q295</accession>
<evidence type="ECO:0000313" key="8">
    <source>
        <dbReference type="Proteomes" id="UP000185568"/>
    </source>
</evidence>
<dbReference type="Gene3D" id="1.10.1040.10">
    <property type="entry name" value="N-(1-d-carboxylethyl)-l-norvaline Dehydrogenase, domain 2"/>
    <property type="match status" value="1"/>
</dbReference>
<dbReference type="InterPro" id="IPR022694">
    <property type="entry name" value="3-OHacyl-CoA_DH"/>
</dbReference>
<dbReference type="InterPro" id="IPR008927">
    <property type="entry name" value="6-PGluconate_DH-like_C_sf"/>
</dbReference>
<comment type="caution">
    <text evidence="7">The sequence shown here is derived from an EMBL/GenBank/DDBJ whole genome shotgun (WGS) entry which is preliminary data.</text>
</comment>
<dbReference type="STRING" id="1714264.BTO30_14760"/>
<dbReference type="FunFam" id="3.40.50.720:FF:000009">
    <property type="entry name" value="Fatty oxidation complex, alpha subunit"/>
    <property type="match status" value="1"/>
</dbReference>
<organism evidence="7 8">
    <name type="scientific">Domibacillus antri</name>
    <dbReference type="NCBI Taxonomy" id="1714264"/>
    <lineage>
        <taxon>Bacteria</taxon>
        <taxon>Bacillati</taxon>
        <taxon>Bacillota</taxon>
        <taxon>Bacilli</taxon>
        <taxon>Bacillales</taxon>
        <taxon>Bacillaceae</taxon>
        <taxon>Domibacillus</taxon>
    </lineage>
</organism>
<proteinExistence type="inferred from homology"/>
<dbReference type="SUPFAM" id="SSF51735">
    <property type="entry name" value="NAD(P)-binding Rossmann-fold domains"/>
    <property type="match status" value="1"/>
</dbReference>
<keyword evidence="8" id="KW-1185">Reference proteome</keyword>
<protein>
    <submittedName>
        <fullName evidence="7">3-hydroxybutyryl-CoA dehydrogenase</fullName>
    </submittedName>
</protein>
<dbReference type="InterPro" id="IPR036291">
    <property type="entry name" value="NAD(P)-bd_dom_sf"/>
</dbReference>
<dbReference type="InterPro" id="IPR006176">
    <property type="entry name" value="3-OHacyl-CoA_DH_NAD-bd"/>
</dbReference>
<evidence type="ECO:0000256" key="3">
    <source>
        <dbReference type="ARBA" id="ARBA00023002"/>
    </source>
</evidence>
<evidence type="ECO:0000256" key="2">
    <source>
        <dbReference type="ARBA" id="ARBA00009463"/>
    </source>
</evidence>